<dbReference type="Pfam" id="PF13411">
    <property type="entry name" value="MerR_1"/>
    <property type="match status" value="1"/>
</dbReference>
<dbReference type="RefSeq" id="WP_344414792.1">
    <property type="nucleotide sequence ID" value="NZ_BAAAQK010000005.1"/>
</dbReference>
<proteinExistence type="predicted"/>
<evidence type="ECO:0000313" key="3">
    <source>
        <dbReference type="EMBL" id="GAA1840605.1"/>
    </source>
</evidence>
<evidence type="ECO:0000256" key="1">
    <source>
        <dbReference type="ARBA" id="ARBA00023125"/>
    </source>
</evidence>
<evidence type="ECO:0000259" key="2">
    <source>
        <dbReference type="PROSITE" id="PS50937"/>
    </source>
</evidence>
<dbReference type="PROSITE" id="PS50937">
    <property type="entry name" value="HTH_MERR_2"/>
    <property type="match status" value="1"/>
</dbReference>
<dbReference type="InterPro" id="IPR000551">
    <property type="entry name" value="MerR-type_HTH_dom"/>
</dbReference>
<feature type="domain" description="HTH merR-type" evidence="2">
    <location>
        <begin position="6"/>
        <end position="74"/>
    </location>
</feature>
<dbReference type="InterPro" id="IPR009061">
    <property type="entry name" value="DNA-bd_dom_put_sf"/>
</dbReference>
<keyword evidence="1" id="KW-0238">DNA-binding</keyword>
<dbReference type="PRINTS" id="PR00040">
    <property type="entry name" value="HTHMERR"/>
</dbReference>
<reference evidence="3 4" key="1">
    <citation type="journal article" date="2019" name="Int. J. Syst. Evol. Microbiol.">
        <title>The Global Catalogue of Microorganisms (GCM) 10K type strain sequencing project: providing services to taxonomists for standard genome sequencing and annotation.</title>
        <authorList>
            <consortium name="The Broad Institute Genomics Platform"/>
            <consortium name="The Broad Institute Genome Sequencing Center for Infectious Disease"/>
            <person name="Wu L."/>
            <person name="Ma J."/>
        </authorList>
    </citation>
    <scope>NUCLEOTIDE SEQUENCE [LARGE SCALE GENOMIC DNA]</scope>
    <source>
        <strain evidence="3 4">JCM 16009</strain>
    </source>
</reference>
<dbReference type="Gene3D" id="1.10.1660.10">
    <property type="match status" value="1"/>
</dbReference>
<evidence type="ECO:0000313" key="4">
    <source>
        <dbReference type="Proteomes" id="UP001500449"/>
    </source>
</evidence>
<protein>
    <submittedName>
        <fullName evidence="3">MerR family transcriptional regulator</fullName>
    </submittedName>
</protein>
<dbReference type="InterPro" id="IPR047057">
    <property type="entry name" value="MerR_fam"/>
</dbReference>
<comment type="caution">
    <text evidence="3">The sequence shown here is derived from an EMBL/GenBank/DDBJ whole genome shotgun (WGS) entry which is preliminary data.</text>
</comment>
<name>A0ABN2MWK0_9PSEU</name>
<dbReference type="PANTHER" id="PTHR30204:SF93">
    <property type="entry name" value="HTH MERR-TYPE DOMAIN-CONTAINING PROTEIN"/>
    <property type="match status" value="1"/>
</dbReference>
<accession>A0ABN2MWK0</accession>
<dbReference type="SMART" id="SM00422">
    <property type="entry name" value="HTH_MERR"/>
    <property type="match status" value="1"/>
</dbReference>
<dbReference type="PANTHER" id="PTHR30204">
    <property type="entry name" value="REDOX-CYCLING DRUG-SENSING TRANSCRIPTIONAL ACTIVATOR SOXR"/>
    <property type="match status" value="1"/>
</dbReference>
<gene>
    <name evidence="3" type="ORF">GCM10009836_19930</name>
</gene>
<sequence length="243" mass="26556">MAEPALLTVDQLAERTRTSVRTIRYYAGRGLLPPPTLRGRTGLYGSDHVARLMLVAELTDLGFTLAAIERYLERLPSSAGPEELALQLALLTPWAPEQFDDVDRAGLEDRAGRTLDDDTVERLAASGVVESSGDGRFRVPGPIALAAGLDSLDPELSADFWRRSREIIDRHTAALADELMSVFQEEVLQPYRDAGRPAEQRARLASALARLKPVTVQGVVTAFGRSVNRNIRARAEATRAAAR</sequence>
<dbReference type="Proteomes" id="UP001500449">
    <property type="component" value="Unassembled WGS sequence"/>
</dbReference>
<dbReference type="SUPFAM" id="SSF46955">
    <property type="entry name" value="Putative DNA-binding domain"/>
    <property type="match status" value="1"/>
</dbReference>
<organism evidence="3 4">
    <name type="scientific">Pseudonocardia ailaonensis</name>
    <dbReference type="NCBI Taxonomy" id="367279"/>
    <lineage>
        <taxon>Bacteria</taxon>
        <taxon>Bacillati</taxon>
        <taxon>Actinomycetota</taxon>
        <taxon>Actinomycetes</taxon>
        <taxon>Pseudonocardiales</taxon>
        <taxon>Pseudonocardiaceae</taxon>
        <taxon>Pseudonocardia</taxon>
    </lineage>
</organism>
<keyword evidence="4" id="KW-1185">Reference proteome</keyword>
<dbReference type="EMBL" id="BAAAQK010000005">
    <property type="protein sequence ID" value="GAA1840605.1"/>
    <property type="molecule type" value="Genomic_DNA"/>
</dbReference>